<organism evidence="1 2">
    <name type="scientific">Phytohabitans suffuscus</name>
    <dbReference type="NCBI Taxonomy" id="624315"/>
    <lineage>
        <taxon>Bacteria</taxon>
        <taxon>Bacillati</taxon>
        <taxon>Actinomycetota</taxon>
        <taxon>Actinomycetes</taxon>
        <taxon>Micromonosporales</taxon>
        <taxon>Micromonosporaceae</taxon>
    </lineage>
</organism>
<keyword evidence="2" id="KW-1185">Reference proteome</keyword>
<protein>
    <recommendedName>
        <fullName evidence="3">PRC-barrel domain-containing protein</fullName>
    </recommendedName>
</protein>
<proteinExistence type="predicted"/>
<evidence type="ECO:0008006" key="3">
    <source>
        <dbReference type="Google" id="ProtNLM"/>
    </source>
</evidence>
<reference evidence="1 2" key="2">
    <citation type="submission" date="2020-03" db="EMBL/GenBank/DDBJ databases">
        <authorList>
            <person name="Ichikawa N."/>
            <person name="Kimura A."/>
            <person name="Kitahashi Y."/>
            <person name="Uohara A."/>
        </authorList>
    </citation>
    <scope>NUCLEOTIDE SEQUENCE [LARGE SCALE GENOMIC DNA]</scope>
    <source>
        <strain evidence="1 2">NBRC 105367</strain>
    </source>
</reference>
<reference evidence="1 2" key="1">
    <citation type="submission" date="2020-03" db="EMBL/GenBank/DDBJ databases">
        <title>Whole genome shotgun sequence of Phytohabitans suffuscus NBRC 105367.</title>
        <authorList>
            <person name="Komaki H."/>
            <person name="Tamura T."/>
        </authorList>
    </citation>
    <scope>NUCLEOTIDE SEQUENCE [LARGE SCALE GENOMIC DNA]</scope>
    <source>
        <strain evidence="1 2">NBRC 105367</strain>
    </source>
</reference>
<accession>A0A6F8Z009</accession>
<dbReference type="KEGG" id="psuu:Psuf_090830"/>
<gene>
    <name evidence="1" type="ORF">Psuf_090830</name>
</gene>
<name>A0A6F8Z009_9ACTN</name>
<dbReference type="InterPro" id="IPR011033">
    <property type="entry name" value="PRC_barrel-like_sf"/>
</dbReference>
<dbReference type="RefSeq" id="WP_173165148.1">
    <property type="nucleotide sequence ID" value="NZ_AP022871.1"/>
</dbReference>
<dbReference type="EMBL" id="AP022871">
    <property type="protein sequence ID" value="BCB91770.1"/>
    <property type="molecule type" value="Genomic_DNA"/>
</dbReference>
<evidence type="ECO:0000313" key="2">
    <source>
        <dbReference type="Proteomes" id="UP000503011"/>
    </source>
</evidence>
<evidence type="ECO:0000313" key="1">
    <source>
        <dbReference type="EMBL" id="BCB91770.1"/>
    </source>
</evidence>
<dbReference type="Proteomes" id="UP000503011">
    <property type="component" value="Chromosome"/>
</dbReference>
<sequence length="108" mass="11618">MTTPHEELVGHALHARDGRTVGRVGAVYQYPDDLHAPDGAVEIGGGLLRRAHLVDLQDAEVVDGAVTVPHDRQTINSAPHFTPLVGDTLSERDAAKVREHYWGAAQPA</sequence>
<dbReference type="SUPFAM" id="SSF50346">
    <property type="entry name" value="PRC-barrel domain"/>
    <property type="match status" value="1"/>
</dbReference>
<dbReference type="AlphaFoldDB" id="A0A6F8Z009"/>